<evidence type="ECO:0000256" key="4">
    <source>
        <dbReference type="ARBA" id="ARBA00022741"/>
    </source>
</evidence>
<organism evidence="10">
    <name type="scientific">Thermogemmatispora argillosa</name>
    <dbReference type="NCBI Taxonomy" id="2045280"/>
    <lineage>
        <taxon>Bacteria</taxon>
        <taxon>Bacillati</taxon>
        <taxon>Chloroflexota</taxon>
        <taxon>Ktedonobacteria</taxon>
        <taxon>Thermogemmatisporales</taxon>
        <taxon>Thermogemmatisporaceae</taxon>
        <taxon>Thermogemmatispora</taxon>
    </lineage>
</organism>
<keyword evidence="3" id="KW-0808">Transferase</keyword>
<evidence type="ECO:0000256" key="3">
    <source>
        <dbReference type="ARBA" id="ARBA00022679"/>
    </source>
</evidence>
<dbReference type="PROSITE" id="PS50146">
    <property type="entry name" value="DAGK"/>
    <property type="match status" value="1"/>
</dbReference>
<dbReference type="EMBL" id="AP019377">
    <property type="protein sequence ID" value="BBH92481.1"/>
    <property type="molecule type" value="Genomic_DNA"/>
</dbReference>
<dbReference type="PANTHER" id="PTHR12358:SF54">
    <property type="entry name" value="SPHINGOSINE KINASE RELATED PROTEIN"/>
    <property type="match status" value="1"/>
</dbReference>
<dbReference type="InterPro" id="IPR016064">
    <property type="entry name" value="NAD/diacylglycerol_kinase_sf"/>
</dbReference>
<sequence length="359" mass="37442">MPGKRKAIVIHSPHSGRAPQLEEALKLLQEADIELVQVEPITSLNELPPQGASWRAQGLDLAIAAGGDGLVGGMIRHVLKEGPPLAILPLGTANDTARSLAIPQDLSGAVEVIVAGHEAAVDVGMALPAAPATADSAAEALGSEGDYFCHTLTIGLNVEFARLATSSEMRERFGAMTYPVAAFEALRSHEPLEVVLRFEGLFIPPTAGQSCESASLPAELRCQVMQVAVINAPIFGGPLQLSIPGSSITDHLLDIVVVQGPDWKEIAGAIGQFFAGGESGQGEAGEGPARHPAELSVLPGLRHWQAVGVTIETPTGPCEVTLDGEVKGKTPIAVRIAPERLRVLVPSTWQAQDAERAGA</sequence>
<dbReference type="SMART" id="SM00046">
    <property type="entry name" value="DAGKc"/>
    <property type="match status" value="1"/>
</dbReference>
<keyword evidence="7" id="KW-0444">Lipid biosynthesis</keyword>
<reference evidence="10" key="1">
    <citation type="submission" date="2018-12" db="EMBL/GenBank/DDBJ databases">
        <title>Novel natural products biosynthetic potential of the class Ktedonobacteria.</title>
        <authorList>
            <person name="Zheng Y."/>
            <person name="Saitou A."/>
            <person name="Wang C.M."/>
            <person name="Toyoda A."/>
            <person name="Minakuchi Y."/>
            <person name="Sekiguchi Y."/>
            <person name="Ueda K."/>
            <person name="Takano H."/>
            <person name="Sakai Y."/>
            <person name="Yokota A."/>
            <person name="Yabe S."/>
        </authorList>
    </citation>
    <scope>NUCLEOTIDE SEQUENCE</scope>
    <source>
        <strain evidence="10">A3-2</strain>
    </source>
</reference>
<name>A0A455SZH9_9CHLR</name>
<keyword evidence="7" id="KW-0594">Phospholipid biosynthesis</keyword>
<evidence type="ECO:0000256" key="7">
    <source>
        <dbReference type="ARBA" id="ARBA00023209"/>
    </source>
</evidence>
<dbReference type="GO" id="GO:0008654">
    <property type="term" value="P:phospholipid biosynthetic process"/>
    <property type="evidence" value="ECO:0007669"/>
    <property type="project" value="UniProtKB-KW"/>
</dbReference>
<comment type="cofactor">
    <cofactor evidence="1">
        <name>Mg(2+)</name>
        <dbReference type="ChEBI" id="CHEBI:18420"/>
    </cofactor>
</comment>
<evidence type="ECO:0000259" key="9">
    <source>
        <dbReference type="PROSITE" id="PS50146"/>
    </source>
</evidence>
<accession>A0A455SZH9</accession>
<dbReference type="GO" id="GO:0016301">
    <property type="term" value="F:kinase activity"/>
    <property type="evidence" value="ECO:0007669"/>
    <property type="project" value="UniProtKB-KW"/>
</dbReference>
<keyword evidence="5" id="KW-0418">Kinase</keyword>
<keyword evidence="8" id="KW-1208">Phospholipid metabolism</keyword>
<proteinExistence type="inferred from homology"/>
<evidence type="ECO:0000256" key="1">
    <source>
        <dbReference type="ARBA" id="ARBA00001946"/>
    </source>
</evidence>
<gene>
    <name evidence="10" type="ORF">KTA_06800</name>
</gene>
<dbReference type="SUPFAM" id="SSF111331">
    <property type="entry name" value="NAD kinase/diacylglycerol kinase-like"/>
    <property type="match status" value="1"/>
</dbReference>
<dbReference type="GO" id="GO:0005524">
    <property type="term" value="F:ATP binding"/>
    <property type="evidence" value="ECO:0007669"/>
    <property type="project" value="UniProtKB-KW"/>
</dbReference>
<dbReference type="AlphaFoldDB" id="A0A455SZH9"/>
<dbReference type="Pfam" id="PF19279">
    <property type="entry name" value="YegS_C"/>
    <property type="match status" value="1"/>
</dbReference>
<evidence type="ECO:0000256" key="2">
    <source>
        <dbReference type="ARBA" id="ARBA00005983"/>
    </source>
</evidence>
<keyword evidence="7" id="KW-0443">Lipid metabolism</keyword>
<evidence type="ECO:0000313" key="10">
    <source>
        <dbReference type="EMBL" id="BBH92481.1"/>
    </source>
</evidence>
<dbReference type="PANTHER" id="PTHR12358">
    <property type="entry name" value="SPHINGOSINE KINASE"/>
    <property type="match status" value="1"/>
</dbReference>
<evidence type="ECO:0000256" key="8">
    <source>
        <dbReference type="ARBA" id="ARBA00023264"/>
    </source>
</evidence>
<comment type="similarity">
    <text evidence="2">Belongs to the diacylglycerol/lipid kinase family.</text>
</comment>
<protein>
    <recommendedName>
        <fullName evidence="9">DAGKc domain-containing protein</fullName>
    </recommendedName>
</protein>
<dbReference type="InterPro" id="IPR017438">
    <property type="entry name" value="ATP-NAD_kinase_N"/>
</dbReference>
<evidence type="ECO:0000256" key="5">
    <source>
        <dbReference type="ARBA" id="ARBA00022777"/>
    </source>
</evidence>
<evidence type="ECO:0000256" key="6">
    <source>
        <dbReference type="ARBA" id="ARBA00022840"/>
    </source>
</evidence>
<dbReference type="Gene3D" id="2.60.200.40">
    <property type="match status" value="1"/>
</dbReference>
<dbReference type="InterPro" id="IPR001206">
    <property type="entry name" value="Diacylglycerol_kinase_cat_dom"/>
</dbReference>
<feature type="domain" description="DAGKc" evidence="9">
    <location>
        <begin position="2"/>
        <end position="129"/>
    </location>
</feature>
<keyword evidence="6" id="KW-0067">ATP-binding</keyword>
<dbReference type="Gene3D" id="3.40.50.10330">
    <property type="entry name" value="Probable inorganic polyphosphate/atp-NAD kinase, domain 1"/>
    <property type="match status" value="1"/>
</dbReference>
<keyword evidence="4" id="KW-0547">Nucleotide-binding</keyword>
<dbReference type="InterPro" id="IPR050187">
    <property type="entry name" value="Lipid_Phosphate_FormReg"/>
</dbReference>
<dbReference type="InterPro" id="IPR045540">
    <property type="entry name" value="YegS/DAGK_C"/>
</dbReference>
<dbReference type="Pfam" id="PF00781">
    <property type="entry name" value="DAGK_cat"/>
    <property type="match status" value="1"/>
</dbReference>